<evidence type="ECO:0000256" key="3">
    <source>
        <dbReference type="ARBA" id="ARBA00023027"/>
    </source>
</evidence>
<proteinExistence type="predicted"/>
<dbReference type="InterPro" id="IPR050134">
    <property type="entry name" value="NAD-dep_sirtuin_deacylases"/>
</dbReference>
<keyword evidence="3" id="KW-0520">NAD</keyword>
<dbReference type="GO" id="GO:0017136">
    <property type="term" value="F:histone deacetylase activity, NAD-dependent"/>
    <property type="evidence" value="ECO:0007669"/>
    <property type="project" value="TreeGrafter"/>
</dbReference>
<dbReference type="PROSITE" id="PS50305">
    <property type="entry name" value="SIRTUIN"/>
    <property type="match status" value="1"/>
</dbReference>
<dbReference type="Pfam" id="PF02146">
    <property type="entry name" value="SIR2"/>
    <property type="match status" value="1"/>
</dbReference>
<keyword evidence="4" id="KW-0479">Metal-binding</keyword>
<protein>
    <recommendedName>
        <fullName evidence="1">protein acetyllysine N-acetyltransferase</fullName>
        <ecNumber evidence="1">2.3.1.286</ecNumber>
    </recommendedName>
</protein>
<dbReference type="PANTHER" id="PTHR11085:SF4">
    <property type="entry name" value="NAD-DEPENDENT PROTEIN DEACYLASE"/>
    <property type="match status" value="1"/>
</dbReference>
<sequence>MSSAQHSTGPRLYVFSGAGLSAESGVPTFRTGGGIWSQESIDEVCNFLTWRRNREAVFRFYNQRIAEKRDARPNDAHRVLAGWQGLWGTERVRLITQNIDDLLEQAGARYVTHLHGDMHSMLCTSCDLRFPKGSDEYRLDTACPRCGAVETVKPGVVFFHEAAPEYMKLHLMQHEMTDDDLFIAIGTAFQVVSPEAMLPRERWRRHERSYLVDPEPRRAEFFGCVESESATVGLRNLERRIHALMTAR</sequence>
<evidence type="ECO:0000256" key="4">
    <source>
        <dbReference type="PROSITE-ProRule" id="PRU00236"/>
    </source>
</evidence>
<evidence type="ECO:0000256" key="1">
    <source>
        <dbReference type="ARBA" id="ARBA00012928"/>
    </source>
</evidence>
<keyword evidence="7" id="KW-1185">Reference proteome</keyword>
<feature type="active site" description="Proton acceptor" evidence="4">
    <location>
        <position position="115"/>
    </location>
</feature>
<feature type="binding site" evidence="4">
    <location>
        <position position="143"/>
    </location>
    <ligand>
        <name>Zn(2+)</name>
        <dbReference type="ChEBI" id="CHEBI:29105"/>
    </ligand>
</feature>
<reference evidence="6 7" key="1">
    <citation type="submission" date="2018-01" db="EMBL/GenBank/DDBJ databases">
        <title>Genomic Encyclopedia of Type Strains, Phase III (KMG-III): the genomes of soil and plant-associated and newly described type strains.</title>
        <authorList>
            <person name="Whitman W."/>
        </authorList>
    </citation>
    <scope>NUCLEOTIDE SEQUENCE [LARGE SCALE GENOMIC DNA]</scope>
    <source>
        <strain evidence="6 7">JCM 18070</strain>
    </source>
</reference>
<dbReference type="InterPro" id="IPR003000">
    <property type="entry name" value="Sirtuin"/>
</dbReference>
<accession>A0A2S4M8T2</accession>
<dbReference type="SUPFAM" id="SSF52467">
    <property type="entry name" value="DHS-like NAD/FAD-binding domain"/>
    <property type="match status" value="1"/>
</dbReference>
<evidence type="ECO:0000256" key="2">
    <source>
        <dbReference type="ARBA" id="ARBA00022679"/>
    </source>
</evidence>
<feature type="binding site" evidence="4">
    <location>
        <position position="146"/>
    </location>
    <ligand>
        <name>Zn(2+)</name>
        <dbReference type="ChEBI" id="CHEBI:29105"/>
    </ligand>
</feature>
<evidence type="ECO:0000313" key="7">
    <source>
        <dbReference type="Proteomes" id="UP000237381"/>
    </source>
</evidence>
<dbReference type="OrthoDB" id="9800582at2"/>
<dbReference type="Gene3D" id="3.30.1600.10">
    <property type="entry name" value="SIR2/SIRT2 'Small Domain"/>
    <property type="match status" value="1"/>
</dbReference>
<evidence type="ECO:0000259" key="5">
    <source>
        <dbReference type="PROSITE" id="PS50305"/>
    </source>
</evidence>
<organism evidence="6 7">
    <name type="scientific">Paraburkholderia eburnea</name>
    <dbReference type="NCBI Taxonomy" id="1189126"/>
    <lineage>
        <taxon>Bacteria</taxon>
        <taxon>Pseudomonadati</taxon>
        <taxon>Pseudomonadota</taxon>
        <taxon>Betaproteobacteria</taxon>
        <taxon>Burkholderiales</taxon>
        <taxon>Burkholderiaceae</taxon>
        <taxon>Paraburkholderia</taxon>
    </lineage>
</organism>
<dbReference type="InterPro" id="IPR026590">
    <property type="entry name" value="Ssirtuin_cat_dom"/>
</dbReference>
<dbReference type="EC" id="2.3.1.286" evidence="1"/>
<dbReference type="EMBL" id="PQGA01000007">
    <property type="protein sequence ID" value="POR51071.1"/>
    <property type="molecule type" value="Genomic_DNA"/>
</dbReference>
<name>A0A2S4M8T2_9BURK</name>
<dbReference type="InterPro" id="IPR029035">
    <property type="entry name" value="DHS-like_NAD/FAD-binding_dom"/>
</dbReference>
<dbReference type="GO" id="GO:0070403">
    <property type="term" value="F:NAD+ binding"/>
    <property type="evidence" value="ECO:0007669"/>
    <property type="project" value="InterPro"/>
</dbReference>
<comment type="caution">
    <text evidence="6">The sequence shown here is derived from an EMBL/GenBank/DDBJ whole genome shotgun (WGS) entry which is preliminary data.</text>
</comment>
<dbReference type="AlphaFoldDB" id="A0A2S4M8T2"/>
<dbReference type="PANTHER" id="PTHR11085">
    <property type="entry name" value="NAD-DEPENDENT PROTEIN DEACYLASE SIRTUIN-5, MITOCHONDRIAL-RELATED"/>
    <property type="match status" value="1"/>
</dbReference>
<feature type="binding site" evidence="4">
    <location>
        <position position="123"/>
    </location>
    <ligand>
        <name>Zn(2+)</name>
        <dbReference type="ChEBI" id="CHEBI:29105"/>
    </ligand>
</feature>
<feature type="domain" description="Deacetylase sirtuin-type" evidence="5">
    <location>
        <begin position="1"/>
        <end position="248"/>
    </location>
</feature>
<dbReference type="GO" id="GO:0046872">
    <property type="term" value="F:metal ion binding"/>
    <property type="evidence" value="ECO:0007669"/>
    <property type="project" value="UniProtKB-KW"/>
</dbReference>
<dbReference type="InterPro" id="IPR026591">
    <property type="entry name" value="Sirtuin_cat_small_dom_sf"/>
</dbReference>
<dbReference type="Proteomes" id="UP000237381">
    <property type="component" value="Unassembled WGS sequence"/>
</dbReference>
<feature type="binding site" evidence="4">
    <location>
        <position position="126"/>
    </location>
    <ligand>
        <name>Zn(2+)</name>
        <dbReference type="ChEBI" id="CHEBI:29105"/>
    </ligand>
</feature>
<gene>
    <name evidence="6" type="ORF">B0G62_10798</name>
</gene>
<keyword evidence="4" id="KW-0862">Zinc</keyword>
<keyword evidence="2" id="KW-0808">Transferase</keyword>
<dbReference type="Gene3D" id="3.40.50.1220">
    <property type="entry name" value="TPP-binding domain"/>
    <property type="match status" value="1"/>
</dbReference>
<dbReference type="RefSeq" id="WP_103705054.1">
    <property type="nucleotide sequence ID" value="NZ_PQGA01000007.1"/>
</dbReference>
<evidence type="ECO:0000313" key="6">
    <source>
        <dbReference type="EMBL" id="POR51071.1"/>
    </source>
</evidence>